<reference evidence="10" key="1">
    <citation type="journal article" date="2014" name="Int. J. Syst. Evol. Microbiol.">
        <title>Complete genome sequence of Corynebacterium casei LMG S-19264T (=DSM 44701T), isolated from a smear-ripened cheese.</title>
        <authorList>
            <consortium name="US DOE Joint Genome Institute (JGI-PGF)"/>
            <person name="Walter F."/>
            <person name="Albersmeier A."/>
            <person name="Kalinowski J."/>
            <person name="Ruckert C."/>
        </authorList>
    </citation>
    <scope>NUCLEOTIDE SEQUENCE</scope>
    <source>
        <strain evidence="10">CCM 8606</strain>
    </source>
</reference>
<reference evidence="10" key="2">
    <citation type="submission" date="2020-09" db="EMBL/GenBank/DDBJ databases">
        <authorList>
            <person name="Sun Q."/>
            <person name="Sedlacek I."/>
        </authorList>
    </citation>
    <scope>NUCLEOTIDE SEQUENCE</scope>
    <source>
        <strain evidence="10">CCM 8606</strain>
    </source>
</reference>
<dbReference type="InterPro" id="IPR013785">
    <property type="entry name" value="Aldolase_TIM"/>
</dbReference>
<dbReference type="SUPFAM" id="SSF51395">
    <property type="entry name" value="FMN-linked oxidoreductases"/>
    <property type="match status" value="1"/>
</dbReference>
<evidence type="ECO:0000256" key="6">
    <source>
        <dbReference type="ARBA" id="ARBA00023002"/>
    </source>
</evidence>
<gene>
    <name evidence="10" type="primary">pyrD</name>
    <name evidence="10" type="ORF">GCM10007377_09460</name>
</gene>
<sequence>MKYVSQSPIANAVSGAGAQLFRFGYKHIAKPIFFSMPPDKAHDLMISGVHSAGQLSPVNWTLRTLLQYTDPALETTVMGLHFDNPFGLSAGLDKDCMLAPVLDAAGFGFETAGSITSRPCPGNPKPWFHRLPEYGSMVVHAGLANEGADIVMPRAQRAHKQLRTMKLSLSLARTNDQYCGDLQEGIEDYCISLQKAAGTSDMIEINISCPNTMVGETFTERPEHLDKLFTALDEIEHPQPILVKMPLNKSWEEFKDFLDVLAEHEVQGVSIANLQKDRSQYPTVPKDWEGGLSGLPCRQASTELVARTYLEYGDRFAIAGIGGVFTPQQAYAKIRAGASLVMFVSSLMYVGPQNIATLKRGLVQLLHQDGFDSVEQAVGADFR</sequence>
<comment type="pathway">
    <text evidence="2">Pyrimidine metabolism; UMP biosynthesis via de novo pathway.</text>
</comment>
<proteinExistence type="predicted"/>
<keyword evidence="11" id="KW-1185">Reference proteome</keyword>
<comment type="cofactor">
    <cofactor evidence="1">
        <name>FMN</name>
        <dbReference type="ChEBI" id="CHEBI:58210"/>
    </cofactor>
</comment>
<dbReference type="InterPro" id="IPR050074">
    <property type="entry name" value="DHO_dehydrogenase"/>
</dbReference>
<evidence type="ECO:0000256" key="1">
    <source>
        <dbReference type="ARBA" id="ARBA00001917"/>
    </source>
</evidence>
<dbReference type="CDD" id="cd04738">
    <property type="entry name" value="DHOD_2_like"/>
    <property type="match status" value="1"/>
</dbReference>
<dbReference type="InterPro" id="IPR005719">
    <property type="entry name" value="Dihydroorotate_DH_2"/>
</dbReference>
<protein>
    <recommendedName>
        <fullName evidence="8">Dihydroorotate dehydrogenase (quinone)</fullName>
        <ecNumber evidence="8">1.3.5.2</ecNumber>
    </recommendedName>
</protein>
<keyword evidence="5" id="KW-0665">Pyrimidine biosynthesis</keyword>
<dbReference type="PANTHER" id="PTHR48109">
    <property type="entry name" value="DIHYDROOROTATE DEHYDROGENASE (QUINONE), MITOCHONDRIAL-RELATED"/>
    <property type="match status" value="1"/>
</dbReference>
<dbReference type="GO" id="GO:0106430">
    <property type="term" value="F:dihydroorotate dehydrogenase (quinone) activity"/>
    <property type="evidence" value="ECO:0007669"/>
    <property type="project" value="UniProtKB-EC"/>
</dbReference>
<evidence type="ECO:0000256" key="2">
    <source>
        <dbReference type="ARBA" id="ARBA00004725"/>
    </source>
</evidence>
<organism evidence="10 11">
    <name type="scientific">Galliscardovia ingluviei</name>
    <dbReference type="NCBI Taxonomy" id="1769422"/>
    <lineage>
        <taxon>Bacteria</taxon>
        <taxon>Bacillati</taxon>
        <taxon>Actinomycetota</taxon>
        <taxon>Actinomycetes</taxon>
        <taxon>Bifidobacteriales</taxon>
        <taxon>Bifidobacteriaceae</taxon>
        <taxon>Galliscardovia</taxon>
    </lineage>
</organism>
<evidence type="ECO:0000259" key="9">
    <source>
        <dbReference type="Pfam" id="PF01180"/>
    </source>
</evidence>
<dbReference type="GO" id="GO:0009220">
    <property type="term" value="P:pyrimidine ribonucleotide biosynthetic process"/>
    <property type="evidence" value="ECO:0007669"/>
    <property type="project" value="UniProtKB-UniRule"/>
</dbReference>
<dbReference type="Proteomes" id="UP000619536">
    <property type="component" value="Unassembled WGS sequence"/>
</dbReference>
<accession>A0A8J3AGV0</accession>
<dbReference type="NCBIfam" id="NF003652">
    <property type="entry name" value="PRK05286.2-5"/>
    <property type="match status" value="1"/>
</dbReference>
<evidence type="ECO:0000256" key="3">
    <source>
        <dbReference type="ARBA" id="ARBA00022630"/>
    </source>
</evidence>
<keyword evidence="6" id="KW-0560">Oxidoreductase</keyword>
<evidence type="ECO:0000256" key="4">
    <source>
        <dbReference type="ARBA" id="ARBA00022643"/>
    </source>
</evidence>
<keyword evidence="7" id="KW-0472">Membrane</keyword>
<dbReference type="AlphaFoldDB" id="A0A8J3AGV0"/>
<evidence type="ECO:0000256" key="8">
    <source>
        <dbReference type="NCBIfam" id="TIGR01036"/>
    </source>
</evidence>
<evidence type="ECO:0000313" key="11">
    <source>
        <dbReference type="Proteomes" id="UP000619536"/>
    </source>
</evidence>
<name>A0A8J3AGV0_9BIFI</name>
<dbReference type="NCBIfam" id="NF003651">
    <property type="entry name" value="PRK05286.2-4"/>
    <property type="match status" value="1"/>
</dbReference>
<dbReference type="NCBIfam" id="TIGR01036">
    <property type="entry name" value="pyrD_sub2"/>
    <property type="match status" value="1"/>
</dbReference>
<dbReference type="Gene3D" id="3.20.20.70">
    <property type="entry name" value="Aldolase class I"/>
    <property type="match status" value="1"/>
</dbReference>
<dbReference type="InterPro" id="IPR005720">
    <property type="entry name" value="Dihydroorotate_DH_cat"/>
</dbReference>
<evidence type="ECO:0000256" key="5">
    <source>
        <dbReference type="ARBA" id="ARBA00022975"/>
    </source>
</evidence>
<dbReference type="GO" id="GO:0005737">
    <property type="term" value="C:cytoplasm"/>
    <property type="evidence" value="ECO:0007669"/>
    <property type="project" value="InterPro"/>
</dbReference>
<dbReference type="GO" id="GO:0016020">
    <property type="term" value="C:membrane"/>
    <property type="evidence" value="ECO:0007669"/>
    <property type="project" value="InterPro"/>
</dbReference>
<feature type="domain" description="Dihydroorotate dehydrogenase catalytic" evidence="9">
    <location>
        <begin position="73"/>
        <end position="366"/>
    </location>
</feature>
<evidence type="ECO:0000313" key="10">
    <source>
        <dbReference type="EMBL" id="GGI14143.1"/>
    </source>
</evidence>
<dbReference type="GO" id="GO:0006207">
    <property type="term" value="P:'de novo' pyrimidine nucleobase biosynthetic process"/>
    <property type="evidence" value="ECO:0007669"/>
    <property type="project" value="UniProtKB-UniRule"/>
</dbReference>
<keyword evidence="4" id="KW-0288">FMN</keyword>
<dbReference type="Pfam" id="PF01180">
    <property type="entry name" value="DHO_dh"/>
    <property type="match status" value="1"/>
</dbReference>
<dbReference type="EC" id="1.3.5.2" evidence="8"/>
<dbReference type="PANTHER" id="PTHR48109:SF4">
    <property type="entry name" value="DIHYDROOROTATE DEHYDROGENASE (QUINONE), MITOCHONDRIAL"/>
    <property type="match status" value="1"/>
</dbReference>
<dbReference type="EMBL" id="BMDH01000002">
    <property type="protein sequence ID" value="GGI14143.1"/>
    <property type="molecule type" value="Genomic_DNA"/>
</dbReference>
<keyword evidence="3" id="KW-0285">Flavoprotein</keyword>
<comment type="caution">
    <text evidence="10">The sequence shown here is derived from an EMBL/GenBank/DDBJ whole genome shotgun (WGS) entry which is preliminary data.</text>
</comment>
<evidence type="ECO:0000256" key="7">
    <source>
        <dbReference type="ARBA" id="ARBA00023136"/>
    </source>
</evidence>
<dbReference type="RefSeq" id="WP_188355116.1">
    <property type="nucleotide sequence ID" value="NZ_BMDH01000002.1"/>
</dbReference>